<comment type="cofactor">
    <cofactor evidence="1">
        <name>Zn(2+)</name>
        <dbReference type="ChEBI" id="CHEBI:29105"/>
    </cofactor>
</comment>
<gene>
    <name evidence="5" type="ORF">PQR62_13965</name>
</gene>
<dbReference type="InterPro" id="IPR011032">
    <property type="entry name" value="GroES-like_sf"/>
</dbReference>
<name>A0ABW9AAW7_9BURK</name>
<dbReference type="Pfam" id="PF08240">
    <property type="entry name" value="ADH_N"/>
    <property type="match status" value="1"/>
</dbReference>
<keyword evidence="3" id="KW-0862">Zinc</keyword>
<sequence>MRALVFNSGHDVRVEHLPKPIIDEDDDIVVQVSAAGLGGADLHIYRGQIPGIRERDILGREFVGTVAAAGQAVKELKEGDRVVVPSVVACGICFFCQRRQFAACERSNLDRGTLMNEKIIRSGAAFFGYGHFHGGLPGGQAEFVRVPAANVGPVKIPEGMCDDQAIFLCDVLPTAYQAVLNCEIERGDSLAIFGAGPVGQMAAACARMLGVERIYICDRHDHLLRFAAEHYDAIPINFNAVNPEQFIIEHTGFRGADCVIDAVGFEAEGSPLESAMATVKLAGGSGKALRRAIASVRRGGRISVAGSYSGMLHGFMFGSVFEKNVTIKAGRTHVQRYVRELMTYVQEGKLQPEQLVSHHFSLEDGPQAYKLYHNHLEECRKIVLVPGLMQ</sequence>
<dbReference type="InterPro" id="IPR036291">
    <property type="entry name" value="NAD(P)-bd_dom_sf"/>
</dbReference>
<dbReference type="SUPFAM" id="SSF50129">
    <property type="entry name" value="GroES-like"/>
    <property type="match status" value="1"/>
</dbReference>
<evidence type="ECO:0000313" key="6">
    <source>
        <dbReference type="Proteomes" id="UP001629246"/>
    </source>
</evidence>
<dbReference type="Proteomes" id="UP001629246">
    <property type="component" value="Unassembled WGS sequence"/>
</dbReference>
<dbReference type="Gene3D" id="3.40.50.720">
    <property type="entry name" value="NAD(P)-binding Rossmann-like Domain"/>
    <property type="match status" value="1"/>
</dbReference>
<dbReference type="RefSeq" id="WP_408158576.1">
    <property type="nucleotide sequence ID" value="NZ_JAQQFM010000006.1"/>
</dbReference>
<dbReference type="SUPFAM" id="SSF51735">
    <property type="entry name" value="NAD(P)-binding Rossmann-fold domains"/>
    <property type="match status" value="1"/>
</dbReference>
<evidence type="ECO:0000256" key="1">
    <source>
        <dbReference type="ARBA" id="ARBA00001947"/>
    </source>
</evidence>
<reference evidence="5 6" key="1">
    <citation type="journal article" date="2024" name="Chem. Sci.">
        <title>Discovery of megapolipeptins by genome mining of a Burkholderiales bacteria collection.</title>
        <authorList>
            <person name="Paulo B.S."/>
            <person name="Recchia M.J.J."/>
            <person name="Lee S."/>
            <person name="Fergusson C.H."/>
            <person name="Romanowski S.B."/>
            <person name="Hernandez A."/>
            <person name="Krull N."/>
            <person name="Liu D.Y."/>
            <person name="Cavanagh H."/>
            <person name="Bos A."/>
            <person name="Gray C.A."/>
            <person name="Murphy B.T."/>
            <person name="Linington R.G."/>
            <person name="Eustaquio A.S."/>
        </authorList>
    </citation>
    <scope>NUCLEOTIDE SEQUENCE [LARGE SCALE GENOMIC DNA]</scope>
    <source>
        <strain evidence="5 6">RL21-008-BIB-A</strain>
    </source>
</reference>
<evidence type="ECO:0000256" key="2">
    <source>
        <dbReference type="ARBA" id="ARBA00022723"/>
    </source>
</evidence>
<comment type="caution">
    <text evidence="5">The sequence shown here is derived from an EMBL/GenBank/DDBJ whole genome shotgun (WGS) entry which is preliminary data.</text>
</comment>
<evidence type="ECO:0000256" key="3">
    <source>
        <dbReference type="ARBA" id="ARBA00022833"/>
    </source>
</evidence>
<feature type="domain" description="Enoyl reductase (ER)" evidence="4">
    <location>
        <begin position="9"/>
        <end position="384"/>
    </location>
</feature>
<dbReference type="PANTHER" id="PTHR42813:SF2">
    <property type="entry name" value="DEHYDROGENASE, ZINC-CONTAINING, PUTATIVE (AFU_ORTHOLOGUE AFUA_2G02810)-RELATED"/>
    <property type="match status" value="1"/>
</dbReference>
<dbReference type="InterPro" id="IPR013154">
    <property type="entry name" value="ADH-like_N"/>
</dbReference>
<dbReference type="Gene3D" id="3.90.180.10">
    <property type="entry name" value="Medium-chain alcohol dehydrogenases, catalytic domain"/>
    <property type="match status" value="1"/>
</dbReference>
<evidence type="ECO:0000259" key="4">
    <source>
        <dbReference type="SMART" id="SM00829"/>
    </source>
</evidence>
<dbReference type="SMART" id="SM00829">
    <property type="entry name" value="PKS_ER"/>
    <property type="match status" value="1"/>
</dbReference>
<organism evidence="5 6">
    <name type="scientific">Herbaspirillum lusitanum</name>
    <dbReference type="NCBI Taxonomy" id="213312"/>
    <lineage>
        <taxon>Bacteria</taxon>
        <taxon>Pseudomonadati</taxon>
        <taxon>Pseudomonadota</taxon>
        <taxon>Betaproteobacteria</taxon>
        <taxon>Burkholderiales</taxon>
        <taxon>Oxalobacteraceae</taxon>
        <taxon>Herbaspirillum</taxon>
    </lineage>
</organism>
<accession>A0ABW9AAW7</accession>
<dbReference type="PANTHER" id="PTHR42813">
    <property type="entry name" value="ZINC-TYPE ALCOHOL DEHYDROGENASE-LIKE"/>
    <property type="match status" value="1"/>
</dbReference>
<dbReference type="EMBL" id="JAQQFM010000006">
    <property type="protein sequence ID" value="MFL9925379.1"/>
    <property type="molecule type" value="Genomic_DNA"/>
</dbReference>
<keyword evidence="2" id="KW-0479">Metal-binding</keyword>
<proteinExistence type="predicted"/>
<dbReference type="InterPro" id="IPR020843">
    <property type="entry name" value="ER"/>
</dbReference>
<evidence type="ECO:0000313" key="5">
    <source>
        <dbReference type="EMBL" id="MFL9925379.1"/>
    </source>
</evidence>
<keyword evidence="6" id="KW-1185">Reference proteome</keyword>
<protein>
    <submittedName>
        <fullName evidence="5">Alcohol dehydrogenase catalytic domain-containing protein</fullName>
    </submittedName>
</protein>